<dbReference type="InterPro" id="IPR036390">
    <property type="entry name" value="WH_DNA-bd_sf"/>
</dbReference>
<dbReference type="Gene3D" id="1.10.10.10">
    <property type="entry name" value="Winged helix-like DNA-binding domain superfamily/Winged helix DNA-binding domain"/>
    <property type="match status" value="1"/>
</dbReference>
<dbReference type="GO" id="GO:0003677">
    <property type="term" value="F:DNA binding"/>
    <property type="evidence" value="ECO:0007669"/>
    <property type="project" value="UniProtKB-KW"/>
</dbReference>
<accession>A0A840A9J8</accession>
<evidence type="ECO:0000313" key="6">
    <source>
        <dbReference type="Proteomes" id="UP000553193"/>
    </source>
</evidence>
<evidence type="ECO:0000313" key="5">
    <source>
        <dbReference type="EMBL" id="MBB3897173.1"/>
    </source>
</evidence>
<gene>
    <name evidence="5" type="ORF">GGQ83_000599</name>
</gene>
<proteinExistence type="predicted"/>
<dbReference type="PRINTS" id="PR00778">
    <property type="entry name" value="HTHARSR"/>
</dbReference>
<dbReference type="InterPro" id="IPR011991">
    <property type="entry name" value="ArsR-like_HTH"/>
</dbReference>
<dbReference type="SMART" id="SM00418">
    <property type="entry name" value="HTH_ARSR"/>
    <property type="match status" value="1"/>
</dbReference>
<dbReference type="CDD" id="cd00090">
    <property type="entry name" value="HTH_ARSR"/>
    <property type="match status" value="1"/>
</dbReference>
<dbReference type="InterPro" id="IPR051011">
    <property type="entry name" value="Metal_resp_trans_reg"/>
</dbReference>
<evidence type="ECO:0000256" key="3">
    <source>
        <dbReference type="ARBA" id="ARBA00023163"/>
    </source>
</evidence>
<dbReference type="AlphaFoldDB" id="A0A840A9J8"/>
<dbReference type="RefSeq" id="WP_184382109.1">
    <property type="nucleotide sequence ID" value="NZ_JACIDJ010000001.1"/>
</dbReference>
<evidence type="ECO:0000256" key="1">
    <source>
        <dbReference type="ARBA" id="ARBA00023015"/>
    </source>
</evidence>
<sequence length="108" mass="12166">MKARLRINEDEVVELAEMFRLMSDPTRLKIILACLDEPASVGAMADRLEISASLVSHHLRLLRAARLLQADRRGRMVFYVVGDPHIRSMLTDMADHVAEEVEGEIEPG</sequence>
<keyword evidence="3" id="KW-0804">Transcription</keyword>
<name>A0A840A9J8_9PROT</name>
<evidence type="ECO:0000256" key="2">
    <source>
        <dbReference type="ARBA" id="ARBA00023125"/>
    </source>
</evidence>
<evidence type="ECO:0000259" key="4">
    <source>
        <dbReference type="PROSITE" id="PS50987"/>
    </source>
</evidence>
<dbReference type="GO" id="GO:0003700">
    <property type="term" value="F:DNA-binding transcription factor activity"/>
    <property type="evidence" value="ECO:0007669"/>
    <property type="project" value="InterPro"/>
</dbReference>
<dbReference type="Pfam" id="PF01022">
    <property type="entry name" value="HTH_5"/>
    <property type="match status" value="1"/>
</dbReference>
<dbReference type="EMBL" id="JACIDJ010000001">
    <property type="protein sequence ID" value="MBB3897173.1"/>
    <property type="molecule type" value="Genomic_DNA"/>
</dbReference>
<reference evidence="5 6" key="1">
    <citation type="submission" date="2020-08" db="EMBL/GenBank/DDBJ databases">
        <title>Genomic Encyclopedia of Type Strains, Phase IV (KMG-IV): sequencing the most valuable type-strain genomes for metagenomic binning, comparative biology and taxonomic classification.</title>
        <authorList>
            <person name="Goeker M."/>
        </authorList>
    </citation>
    <scope>NUCLEOTIDE SEQUENCE [LARGE SCALE GENOMIC DNA]</scope>
    <source>
        <strain evidence="5 6">DSM 19979</strain>
    </source>
</reference>
<dbReference type="InterPro" id="IPR036388">
    <property type="entry name" value="WH-like_DNA-bd_sf"/>
</dbReference>
<dbReference type="PANTHER" id="PTHR43132:SF2">
    <property type="entry name" value="ARSENICAL RESISTANCE OPERON REPRESSOR ARSR-RELATED"/>
    <property type="match status" value="1"/>
</dbReference>
<comment type="caution">
    <text evidence="5">The sequence shown here is derived from an EMBL/GenBank/DDBJ whole genome shotgun (WGS) entry which is preliminary data.</text>
</comment>
<dbReference type="PANTHER" id="PTHR43132">
    <property type="entry name" value="ARSENICAL RESISTANCE OPERON REPRESSOR ARSR-RELATED"/>
    <property type="match status" value="1"/>
</dbReference>
<dbReference type="Proteomes" id="UP000553193">
    <property type="component" value="Unassembled WGS sequence"/>
</dbReference>
<dbReference type="PROSITE" id="PS50987">
    <property type="entry name" value="HTH_ARSR_2"/>
    <property type="match status" value="1"/>
</dbReference>
<dbReference type="NCBIfam" id="NF033788">
    <property type="entry name" value="HTH_metalloreg"/>
    <property type="match status" value="1"/>
</dbReference>
<dbReference type="SUPFAM" id="SSF46785">
    <property type="entry name" value="Winged helix' DNA-binding domain"/>
    <property type="match status" value="1"/>
</dbReference>
<protein>
    <submittedName>
        <fullName evidence="5">ArsR family transcriptional regulator</fullName>
    </submittedName>
</protein>
<dbReference type="InterPro" id="IPR001845">
    <property type="entry name" value="HTH_ArsR_DNA-bd_dom"/>
</dbReference>
<keyword evidence="1" id="KW-0805">Transcription regulation</keyword>
<feature type="domain" description="HTH arsR-type" evidence="4">
    <location>
        <begin position="7"/>
        <end position="101"/>
    </location>
</feature>
<keyword evidence="2" id="KW-0238">DNA-binding</keyword>
<keyword evidence="6" id="KW-1185">Reference proteome</keyword>
<organism evidence="5 6">
    <name type="scientific">Roseococcus suduntuyensis</name>
    <dbReference type="NCBI Taxonomy" id="455361"/>
    <lineage>
        <taxon>Bacteria</taxon>
        <taxon>Pseudomonadati</taxon>
        <taxon>Pseudomonadota</taxon>
        <taxon>Alphaproteobacteria</taxon>
        <taxon>Acetobacterales</taxon>
        <taxon>Roseomonadaceae</taxon>
        <taxon>Roseococcus</taxon>
    </lineage>
</organism>